<accession>A0AAU7T051</accession>
<dbReference type="GO" id="GO:0016779">
    <property type="term" value="F:nucleotidyltransferase activity"/>
    <property type="evidence" value="ECO:0007669"/>
    <property type="project" value="InterPro"/>
</dbReference>
<name>A0AAU7T051_9GAMM</name>
<gene>
    <name evidence="2" type="ORF">ABJ384_05185</name>
</gene>
<protein>
    <submittedName>
        <fullName evidence="2">Nucleotidyltransferase</fullName>
    </submittedName>
</protein>
<dbReference type="AlphaFoldDB" id="A0AAU7T051"/>
<dbReference type="GO" id="GO:0051607">
    <property type="term" value="P:defense response to virus"/>
    <property type="evidence" value="ECO:0007669"/>
    <property type="project" value="UniProtKB-KW"/>
</dbReference>
<keyword evidence="1" id="KW-0051">Antiviral defense</keyword>
<dbReference type="RefSeq" id="WP_349929292.1">
    <property type="nucleotide sequence ID" value="NZ_CP157981.1"/>
</dbReference>
<dbReference type="Pfam" id="PF18144">
    <property type="entry name" value="SMODS"/>
    <property type="match status" value="1"/>
</dbReference>
<dbReference type="EMBL" id="CP157981">
    <property type="protein sequence ID" value="XBU16560.1"/>
    <property type="molecule type" value="Genomic_DNA"/>
</dbReference>
<organism evidence="2">
    <name type="scientific">Acinetobacter sp. A1-4-2</name>
    <dbReference type="NCBI Taxonomy" id="3156489"/>
    <lineage>
        <taxon>Bacteria</taxon>
        <taxon>Pseudomonadati</taxon>
        <taxon>Pseudomonadota</taxon>
        <taxon>Gammaproteobacteria</taxon>
        <taxon>Moraxellales</taxon>
        <taxon>Moraxellaceae</taxon>
        <taxon>Acinetobacter</taxon>
    </lineage>
</organism>
<sequence>MNLLTQAQHPTQIDSWEVVLMNIVQKISLTHAQYDLITDRYSNLQAILNVADDEILKDAHIFVQGSIGLKTTIKPSPEAEGDMANVDADAIVLLPNAQNVDSKEVLDVLTRRFEEGTRTSTPIKPLRRGIRIVYADENPGFHIDVTPARNAQGNDQSAGYGNLEVPDRETGWKCSTPRDYSLWLENLAKLEIQIIRKMAGDKVLMDSATQDPLPLYEDYAEHNPLRATIKLLKRHRDQWALNAENPEYRPISAVITTLAAKAYEKVYKQSQAQALRPIEAIVKIIAYMPQFITQVDEGFAVLNPKDSGENFAEKWNRPNGEGESYREAFFAWHSQALESVLIGLNDLGNSASFENKLIESFGVQRAFIQEQIINVPDKSWTLPGRSSQITLNALALNALTGSSSSTASIHTSNEPVGRLG</sequence>
<dbReference type="CDD" id="cd05400">
    <property type="entry name" value="NT_2-5OAS_ClassI-CCAase"/>
    <property type="match status" value="1"/>
</dbReference>
<evidence type="ECO:0000313" key="2">
    <source>
        <dbReference type="EMBL" id="XBU16560.1"/>
    </source>
</evidence>
<evidence type="ECO:0000256" key="1">
    <source>
        <dbReference type="ARBA" id="ARBA00023118"/>
    </source>
</evidence>
<reference evidence="2" key="1">
    <citation type="submission" date="2024-06" db="EMBL/GenBank/DDBJ databases">
        <authorList>
            <person name="Song Z."/>
        </authorList>
    </citation>
    <scope>NUCLEOTIDE SEQUENCE</scope>
    <source>
        <strain evidence="2">A1-4-2</strain>
    </source>
</reference>
<proteinExistence type="predicted"/>
<dbReference type="InterPro" id="IPR006116">
    <property type="entry name" value="NT_2-5OAS_ClassI-CCAase"/>
</dbReference>